<organism evidence="2 3">
    <name type="scientific">Daphnia magna</name>
    <dbReference type="NCBI Taxonomy" id="35525"/>
    <lineage>
        <taxon>Eukaryota</taxon>
        <taxon>Metazoa</taxon>
        <taxon>Ecdysozoa</taxon>
        <taxon>Arthropoda</taxon>
        <taxon>Crustacea</taxon>
        <taxon>Branchiopoda</taxon>
        <taxon>Diplostraca</taxon>
        <taxon>Cladocera</taxon>
        <taxon>Anomopoda</taxon>
        <taxon>Daphniidae</taxon>
        <taxon>Daphnia</taxon>
    </lineage>
</organism>
<keyword evidence="3" id="KW-1185">Reference proteome</keyword>
<dbReference type="EMBL" id="JAOYFB010000038">
    <property type="protein sequence ID" value="KAK4027799.1"/>
    <property type="molecule type" value="Genomic_DNA"/>
</dbReference>
<feature type="domain" description="Transposable element P transposase-like RNase H" evidence="1">
    <location>
        <begin position="2"/>
        <end position="71"/>
    </location>
</feature>
<proteinExistence type="predicted"/>
<sequence>MSGYCQLWRQHQGSLRKGIADHALVFMFRPYEGDWVQPFTCFATKGAAKGEIRFELLTKAAFLLYNQVAIVKNFEGVPLSNNEKELGKEEESSESHAYGFQYYRGSAPQKTSSASCRYVSLRNSNEGLEDRHLKYDVTGEGDV</sequence>
<evidence type="ECO:0000313" key="2">
    <source>
        <dbReference type="EMBL" id="KAK4027799.1"/>
    </source>
</evidence>
<accession>A0ABR0ARR5</accession>
<reference evidence="2 3" key="1">
    <citation type="journal article" date="2023" name="Nucleic Acids Res.">
        <title>The hologenome of Daphnia magna reveals possible DNA methylation and microbiome-mediated evolution of the host genome.</title>
        <authorList>
            <person name="Chaturvedi A."/>
            <person name="Li X."/>
            <person name="Dhandapani V."/>
            <person name="Marshall H."/>
            <person name="Kissane S."/>
            <person name="Cuenca-Cambronero M."/>
            <person name="Asole G."/>
            <person name="Calvet F."/>
            <person name="Ruiz-Romero M."/>
            <person name="Marangio P."/>
            <person name="Guigo R."/>
            <person name="Rago D."/>
            <person name="Mirbahai L."/>
            <person name="Eastwood N."/>
            <person name="Colbourne J.K."/>
            <person name="Zhou J."/>
            <person name="Mallon E."/>
            <person name="Orsini L."/>
        </authorList>
    </citation>
    <scope>NUCLEOTIDE SEQUENCE [LARGE SCALE GENOMIC DNA]</scope>
    <source>
        <strain evidence="2">LRV0_1</strain>
    </source>
</reference>
<evidence type="ECO:0000313" key="3">
    <source>
        <dbReference type="Proteomes" id="UP001234178"/>
    </source>
</evidence>
<comment type="caution">
    <text evidence="2">The sequence shown here is derived from an EMBL/GenBank/DDBJ whole genome shotgun (WGS) entry which is preliminary data.</text>
</comment>
<protein>
    <recommendedName>
        <fullName evidence="1">Transposable element P transposase-like RNase H domain-containing protein</fullName>
    </recommendedName>
</protein>
<dbReference type="InterPro" id="IPR048365">
    <property type="entry name" value="TNP-like_RNaseH_N"/>
</dbReference>
<name>A0ABR0ARR5_9CRUS</name>
<gene>
    <name evidence="2" type="ORF">OUZ56_016940</name>
</gene>
<dbReference type="Pfam" id="PF21787">
    <property type="entry name" value="TNP-like_RNaseH_N"/>
    <property type="match status" value="1"/>
</dbReference>
<dbReference type="Proteomes" id="UP001234178">
    <property type="component" value="Unassembled WGS sequence"/>
</dbReference>
<evidence type="ECO:0000259" key="1">
    <source>
        <dbReference type="Pfam" id="PF21787"/>
    </source>
</evidence>